<accession>A0ABQ7Z0H7</accession>
<feature type="transmembrane region" description="Helical" evidence="1">
    <location>
        <begin position="58"/>
        <end position="85"/>
    </location>
</feature>
<evidence type="ECO:0000313" key="2">
    <source>
        <dbReference type="EMBL" id="KAH0873678.1"/>
    </source>
</evidence>
<proteinExistence type="predicted"/>
<evidence type="ECO:0000313" key="3">
    <source>
        <dbReference type="Proteomes" id="UP000824890"/>
    </source>
</evidence>
<keyword evidence="3" id="KW-1185">Reference proteome</keyword>
<keyword evidence="1" id="KW-0472">Membrane</keyword>
<reference evidence="2 3" key="1">
    <citation type="submission" date="2021-05" db="EMBL/GenBank/DDBJ databases">
        <title>Genome Assembly of Synthetic Allotetraploid Brassica napus Reveals Homoeologous Exchanges between Subgenomes.</title>
        <authorList>
            <person name="Davis J.T."/>
        </authorList>
    </citation>
    <scope>NUCLEOTIDE SEQUENCE [LARGE SCALE GENOMIC DNA]</scope>
    <source>
        <strain evidence="3">cv. Da-Ae</strain>
        <tissue evidence="2">Seedling</tissue>
    </source>
</reference>
<gene>
    <name evidence="2" type="ORF">HID58_071040</name>
</gene>
<feature type="non-terminal residue" evidence="2">
    <location>
        <position position="139"/>
    </location>
</feature>
<protein>
    <submittedName>
        <fullName evidence="2">Uncharacterized protein</fullName>
    </submittedName>
</protein>
<sequence length="139" mass="15928">MTISARVRKCISLGWILIVFEVVFLAVGLPSIVPSHVGFQDMVFGDLTSIARGRLHDWMISFCLPFHLFFIVVCVYVTLPFAMFATPNLDSILLRIWKIVSGIKSELWFIRGWLPFSLTQSFVVLHRHRRLVCACLVCE</sequence>
<name>A0ABQ7Z0H7_BRANA</name>
<dbReference type="EMBL" id="JAGKQM010000016">
    <property type="protein sequence ID" value="KAH0873678.1"/>
    <property type="molecule type" value="Genomic_DNA"/>
</dbReference>
<comment type="caution">
    <text evidence="2">The sequence shown here is derived from an EMBL/GenBank/DDBJ whole genome shotgun (WGS) entry which is preliminary data.</text>
</comment>
<organism evidence="2 3">
    <name type="scientific">Brassica napus</name>
    <name type="common">Rape</name>
    <dbReference type="NCBI Taxonomy" id="3708"/>
    <lineage>
        <taxon>Eukaryota</taxon>
        <taxon>Viridiplantae</taxon>
        <taxon>Streptophyta</taxon>
        <taxon>Embryophyta</taxon>
        <taxon>Tracheophyta</taxon>
        <taxon>Spermatophyta</taxon>
        <taxon>Magnoliopsida</taxon>
        <taxon>eudicotyledons</taxon>
        <taxon>Gunneridae</taxon>
        <taxon>Pentapetalae</taxon>
        <taxon>rosids</taxon>
        <taxon>malvids</taxon>
        <taxon>Brassicales</taxon>
        <taxon>Brassicaceae</taxon>
        <taxon>Brassiceae</taxon>
        <taxon>Brassica</taxon>
    </lineage>
</organism>
<keyword evidence="1" id="KW-1133">Transmembrane helix</keyword>
<keyword evidence="1" id="KW-0812">Transmembrane</keyword>
<dbReference type="Proteomes" id="UP000824890">
    <property type="component" value="Unassembled WGS sequence"/>
</dbReference>
<evidence type="ECO:0000256" key="1">
    <source>
        <dbReference type="SAM" id="Phobius"/>
    </source>
</evidence>
<feature type="transmembrane region" description="Helical" evidence="1">
    <location>
        <begin position="12"/>
        <end position="33"/>
    </location>
</feature>